<dbReference type="SUPFAM" id="SSF88946">
    <property type="entry name" value="Sigma2 domain of RNA polymerase sigma factors"/>
    <property type="match status" value="1"/>
</dbReference>
<evidence type="ECO:0000256" key="2">
    <source>
        <dbReference type="ARBA" id="ARBA00023015"/>
    </source>
</evidence>
<comment type="caution">
    <text evidence="8">The sequence shown here is derived from an EMBL/GenBank/DDBJ whole genome shotgun (WGS) entry which is preliminary data.</text>
</comment>
<dbReference type="Gene3D" id="1.10.10.10">
    <property type="entry name" value="Winged helix-like DNA-binding domain superfamily/Winged helix DNA-binding domain"/>
    <property type="match status" value="1"/>
</dbReference>
<reference evidence="8 9" key="1">
    <citation type="submission" date="2019-09" db="EMBL/GenBank/DDBJ databases">
        <title>In-depth cultivation of the pig gut microbiome towards novel bacterial diversity and tailored functional studies.</title>
        <authorList>
            <person name="Wylensek D."/>
            <person name="Hitch T.C.A."/>
            <person name="Clavel T."/>
        </authorList>
    </citation>
    <scope>NUCLEOTIDE SEQUENCE [LARGE SCALE GENOMIC DNA]</scope>
    <source>
        <strain evidence="8 9">WCA3-693-APC-4?</strain>
    </source>
</reference>
<keyword evidence="2" id="KW-0805">Transcription regulation</keyword>
<dbReference type="EMBL" id="VUNQ01000003">
    <property type="protein sequence ID" value="MSU00420.1"/>
    <property type="molecule type" value="Genomic_DNA"/>
</dbReference>
<name>A0A6N7XX89_9FIRM</name>
<dbReference type="InterPro" id="IPR013324">
    <property type="entry name" value="RNA_pol_sigma_r3/r4-like"/>
</dbReference>
<keyword evidence="3" id="KW-0731">Sigma factor</keyword>
<feature type="domain" description="RNA polymerase sigma-70 region 2" evidence="6">
    <location>
        <begin position="7"/>
        <end position="73"/>
    </location>
</feature>
<dbReference type="InterPro" id="IPR036388">
    <property type="entry name" value="WH-like_DNA-bd_sf"/>
</dbReference>
<dbReference type="InterPro" id="IPR039425">
    <property type="entry name" value="RNA_pol_sigma-70-like"/>
</dbReference>
<proteinExistence type="inferred from homology"/>
<dbReference type="GO" id="GO:0016987">
    <property type="term" value="F:sigma factor activity"/>
    <property type="evidence" value="ECO:0007669"/>
    <property type="project" value="UniProtKB-KW"/>
</dbReference>
<sequence>MLFIKKLYEDYKSDVFYYLVSITHDSDLSEDLTSETFLAAIKSISRYKGNADIKTWLFSIARYKWYEHLRKRKNEVSFDDLAEIYIQQNEDIENRLYRSEIAKMCLTVLDKEPEQARNIVKMRIEGFSYYEIAKRYGISESSARVINFRTKKRIRQILEKRYGDMSGDNF</sequence>
<evidence type="ECO:0000256" key="4">
    <source>
        <dbReference type="ARBA" id="ARBA00023125"/>
    </source>
</evidence>
<evidence type="ECO:0000256" key="1">
    <source>
        <dbReference type="ARBA" id="ARBA00010641"/>
    </source>
</evidence>
<comment type="similarity">
    <text evidence="1">Belongs to the sigma-70 factor family. ECF subfamily.</text>
</comment>
<dbReference type="GO" id="GO:0003677">
    <property type="term" value="F:DNA binding"/>
    <property type="evidence" value="ECO:0007669"/>
    <property type="project" value="UniProtKB-KW"/>
</dbReference>
<dbReference type="SUPFAM" id="SSF88659">
    <property type="entry name" value="Sigma3 and sigma4 domains of RNA polymerase sigma factors"/>
    <property type="match status" value="1"/>
</dbReference>
<dbReference type="Pfam" id="PF04542">
    <property type="entry name" value="Sigma70_r2"/>
    <property type="match status" value="1"/>
</dbReference>
<dbReference type="InterPro" id="IPR007627">
    <property type="entry name" value="RNA_pol_sigma70_r2"/>
</dbReference>
<dbReference type="Gene3D" id="1.10.1740.10">
    <property type="match status" value="1"/>
</dbReference>
<keyword evidence="4" id="KW-0238">DNA-binding</keyword>
<evidence type="ECO:0000256" key="5">
    <source>
        <dbReference type="ARBA" id="ARBA00023163"/>
    </source>
</evidence>
<protein>
    <submittedName>
        <fullName evidence="8">Sigma-70 family RNA polymerase sigma factor</fullName>
    </submittedName>
</protein>
<evidence type="ECO:0000313" key="9">
    <source>
        <dbReference type="Proteomes" id="UP000469523"/>
    </source>
</evidence>
<dbReference type="AlphaFoldDB" id="A0A6N7XX89"/>
<organism evidence="8 9">
    <name type="scientific">Tissierella pigra</name>
    <dbReference type="NCBI Taxonomy" id="2607614"/>
    <lineage>
        <taxon>Bacteria</taxon>
        <taxon>Bacillati</taxon>
        <taxon>Bacillota</taxon>
        <taxon>Tissierellia</taxon>
        <taxon>Tissierellales</taxon>
        <taxon>Tissierellaceae</taxon>
        <taxon>Tissierella</taxon>
    </lineage>
</organism>
<dbReference type="RefSeq" id="WP_154438846.1">
    <property type="nucleotide sequence ID" value="NZ_JAHLPJ010000001.1"/>
</dbReference>
<dbReference type="InterPro" id="IPR014284">
    <property type="entry name" value="RNA_pol_sigma-70_dom"/>
</dbReference>
<evidence type="ECO:0000256" key="3">
    <source>
        <dbReference type="ARBA" id="ARBA00023082"/>
    </source>
</evidence>
<gene>
    <name evidence="8" type="ORF">FYJ83_02935</name>
</gene>
<dbReference type="PANTHER" id="PTHR43133:SF8">
    <property type="entry name" value="RNA POLYMERASE SIGMA FACTOR HI_1459-RELATED"/>
    <property type="match status" value="1"/>
</dbReference>
<dbReference type="GO" id="GO:0006352">
    <property type="term" value="P:DNA-templated transcription initiation"/>
    <property type="evidence" value="ECO:0007669"/>
    <property type="project" value="InterPro"/>
</dbReference>
<dbReference type="InterPro" id="IPR013249">
    <property type="entry name" value="RNA_pol_sigma70_r4_t2"/>
</dbReference>
<dbReference type="Pfam" id="PF08281">
    <property type="entry name" value="Sigma70_r4_2"/>
    <property type="match status" value="1"/>
</dbReference>
<keyword evidence="9" id="KW-1185">Reference proteome</keyword>
<dbReference type="PANTHER" id="PTHR43133">
    <property type="entry name" value="RNA POLYMERASE ECF-TYPE SIGMA FACTO"/>
    <property type="match status" value="1"/>
</dbReference>
<dbReference type="InterPro" id="IPR013325">
    <property type="entry name" value="RNA_pol_sigma_r2"/>
</dbReference>
<keyword evidence="5" id="KW-0804">Transcription</keyword>
<dbReference type="Proteomes" id="UP000469523">
    <property type="component" value="Unassembled WGS sequence"/>
</dbReference>
<evidence type="ECO:0000259" key="7">
    <source>
        <dbReference type="Pfam" id="PF08281"/>
    </source>
</evidence>
<dbReference type="NCBIfam" id="TIGR02937">
    <property type="entry name" value="sigma70-ECF"/>
    <property type="match status" value="1"/>
</dbReference>
<accession>A0A6N7XX89</accession>
<feature type="domain" description="RNA polymerase sigma factor 70 region 4 type 2" evidence="7">
    <location>
        <begin position="113"/>
        <end position="153"/>
    </location>
</feature>
<evidence type="ECO:0000313" key="8">
    <source>
        <dbReference type="EMBL" id="MSU00420.1"/>
    </source>
</evidence>
<evidence type="ECO:0000259" key="6">
    <source>
        <dbReference type="Pfam" id="PF04542"/>
    </source>
</evidence>